<keyword evidence="2" id="KW-0812">Transmembrane</keyword>
<dbReference type="PANTHER" id="PTHR43156">
    <property type="entry name" value="STAGE II SPORULATION PROTEIN E-RELATED"/>
    <property type="match status" value="1"/>
</dbReference>
<dbReference type="EMBL" id="JAMGBB010000001">
    <property type="protein sequence ID" value="MCL6740957.1"/>
    <property type="molecule type" value="Genomic_DNA"/>
</dbReference>
<keyword evidence="1" id="KW-0378">Hydrolase</keyword>
<dbReference type="Pfam" id="PF07228">
    <property type="entry name" value="SpoIIE"/>
    <property type="match status" value="1"/>
</dbReference>
<dbReference type="InterPro" id="IPR036457">
    <property type="entry name" value="PPM-type-like_dom_sf"/>
</dbReference>
<dbReference type="Proteomes" id="UP001165383">
    <property type="component" value="Unassembled WGS sequence"/>
</dbReference>
<comment type="caution">
    <text evidence="5">The sequence shown here is derived from an EMBL/GenBank/DDBJ whole genome shotgun (WGS) entry which is preliminary data.</text>
</comment>
<dbReference type="SMART" id="SM01080">
    <property type="entry name" value="CHASE2"/>
    <property type="match status" value="1"/>
</dbReference>
<feature type="transmembrane region" description="Helical" evidence="2">
    <location>
        <begin position="337"/>
        <end position="359"/>
    </location>
</feature>
<sequence>MRRGIFDSWQSARPRDLSATDVRVVMIDDRSIEMVGPWQWPRYYMARLTEELANRKAKVIAFDILFPERDRVRPDIFVSLYPELSPAAVAEVRSLEPMDRLFGEVIGASPVVLAHAGVAEAPADQPALFDAPVTGKMPPAVERWPAELAAIPELDDVAQGHGLINGKPDVDGVVRSLPLVMLVGGKPRPGFAAEIARNALGAESIAVAPSAVRIGGQAVPVDRHGRMRFHFGNFPSDKIISAAEVLGNSKRLKADEFAGKTVLVGLSAEGTSDIAATPLSAEEYGPLIQAQAVDAIMTGGWLNRPAWVEGLEWALGALLALFALGCAALGRTGRILLALAFVALPIASWLAFANAALLFDPARPMLVGAGAIAGVAMGLFAVARVERERLREALVQERVMAAEADGELQAARAIQLGMVPPRARLKNLDPRIDLDALLEPAKSIGGDYYDAMKIGEDQIGFAVADVTGKGVPAALFMAMSKALTSAALSRMEADPATMAAAINLELLKDNSEAMGVAILLGILDLKSGEARMVCAGHEDPLRVSAEGKAERIALDGGPPLCVADYDYPLETVTLQKGEILLLVTDGVTEAQNAEGGLFGRDRISREGVLRGQSATAIVDSIRDRVRSFEEGEEATDDLTVMALRYVG</sequence>
<evidence type="ECO:0000256" key="2">
    <source>
        <dbReference type="SAM" id="Phobius"/>
    </source>
</evidence>
<evidence type="ECO:0000313" key="5">
    <source>
        <dbReference type="EMBL" id="MCL6740957.1"/>
    </source>
</evidence>
<proteinExistence type="predicted"/>
<keyword evidence="6" id="KW-1185">Reference proteome</keyword>
<accession>A0ABT0S9A4</accession>
<dbReference type="Gene3D" id="3.60.40.10">
    <property type="entry name" value="PPM-type phosphatase domain"/>
    <property type="match status" value="1"/>
</dbReference>
<dbReference type="PANTHER" id="PTHR43156:SF2">
    <property type="entry name" value="STAGE II SPORULATION PROTEIN E"/>
    <property type="match status" value="1"/>
</dbReference>
<dbReference type="SUPFAM" id="SSF81606">
    <property type="entry name" value="PP2C-like"/>
    <property type="match status" value="1"/>
</dbReference>
<keyword evidence="2" id="KW-0472">Membrane</keyword>
<dbReference type="SMART" id="SM00331">
    <property type="entry name" value="PP2C_SIG"/>
    <property type="match status" value="1"/>
</dbReference>
<evidence type="ECO:0000256" key="1">
    <source>
        <dbReference type="ARBA" id="ARBA00022801"/>
    </source>
</evidence>
<protein>
    <submittedName>
        <fullName evidence="5">CHASE2 domain-containing protein</fullName>
    </submittedName>
</protein>
<evidence type="ECO:0000259" key="3">
    <source>
        <dbReference type="SMART" id="SM00331"/>
    </source>
</evidence>
<evidence type="ECO:0000313" key="6">
    <source>
        <dbReference type="Proteomes" id="UP001165383"/>
    </source>
</evidence>
<organism evidence="5 6">
    <name type="scientific">Sphingomonas brevis</name>
    <dbReference type="NCBI Taxonomy" id="2908206"/>
    <lineage>
        <taxon>Bacteria</taxon>
        <taxon>Pseudomonadati</taxon>
        <taxon>Pseudomonadota</taxon>
        <taxon>Alphaproteobacteria</taxon>
        <taxon>Sphingomonadales</taxon>
        <taxon>Sphingomonadaceae</taxon>
        <taxon>Sphingomonas</taxon>
    </lineage>
</organism>
<feature type="domain" description="CHASE2" evidence="4">
    <location>
        <begin position="1"/>
        <end position="326"/>
    </location>
</feature>
<feature type="domain" description="PPM-type phosphatase" evidence="3">
    <location>
        <begin position="429"/>
        <end position="645"/>
    </location>
</feature>
<dbReference type="Pfam" id="PF05226">
    <property type="entry name" value="CHASE2"/>
    <property type="match status" value="1"/>
</dbReference>
<dbReference type="InterPro" id="IPR007890">
    <property type="entry name" value="CHASE2"/>
</dbReference>
<gene>
    <name evidence="5" type="ORF">LZ518_07415</name>
</gene>
<name>A0ABT0S9A4_9SPHN</name>
<evidence type="ECO:0000259" key="4">
    <source>
        <dbReference type="SMART" id="SM01080"/>
    </source>
</evidence>
<keyword evidence="2" id="KW-1133">Transmembrane helix</keyword>
<feature type="transmembrane region" description="Helical" evidence="2">
    <location>
        <begin position="365"/>
        <end position="383"/>
    </location>
</feature>
<feature type="transmembrane region" description="Helical" evidence="2">
    <location>
        <begin position="313"/>
        <end position="330"/>
    </location>
</feature>
<reference evidence="5" key="1">
    <citation type="submission" date="2022-05" db="EMBL/GenBank/DDBJ databases">
        <authorList>
            <person name="Jo J.-H."/>
            <person name="Im W.-T."/>
        </authorList>
    </citation>
    <scope>NUCLEOTIDE SEQUENCE</scope>
    <source>
        <strain evidence="5">RB56-2</strain>
    </source>
</reference>
<dbReference type="InterPro" id="IPR001932">
    <property type="entry name" value="PPM-type_phosphatase-like_dom"/>
</dbReference>
<dbReference type="InterPro" id="IPR052016">
    <property type="entry name" value="Bact_Sigma-Reg"/>
</dbReference>